<proteinExistence type="predicted"/>
<evidence type="ECO:0000313" key="3">
    <source>
        <dbReference type="Proteomes" id="UP000196258"/>
    </source>
</evidence>
<dbReference type="RefSeq" id="WP_087256154.1">
    <property type="nucleotide sequence ID" value="NZ_NFLB01000006.1"/>
</dbReference>
<dbReference type="InterPro" id="IPR019606">
    <property type="entry name" value="GerMN"/>
</dbReference>
<sequence length="302" mass="34628">MRIKVLLSIFICLCLGFGIIYFKQDDKKEKKEVVNTNYQTVVFRDDDNMLVPIEIDLKQDLEDDSKYRNLIEVMKSKDYEYLGLHPILDANLQVNAIAINVKSLTFDFSDHLYVENNQEALDIFEMLSYVFCVGDIEKINLKIDGNDVSTLKNSTIPASCITNRLGINNFESTSNYLYKTVPVVVYNTKTINNQEYYVPVTKRIETQDNDIDTKVSLMLKEIESEQPLTLVQQCSLNEGHLNIYLASNILNDNESIDNNLYNQIVKSASHLENVKKVSLYIDGQEITPVEDVNGKVDNRIKI</sequence>
<organism evidence="2 3">
    <name type="scientific">Thomasclavelia spiroformis</name>
    <dbReference type="NCBI Taxonomy" id="29348"/>
    <lineage>
        <taxon>Bacteria</taxon>
        <taxon>Bacillati</taxon>
        <taxon>Bacillota</taxon>
        <taxon>Erysipelotrichia</taxon>
        <taxon>Erysipelotrichales</taxon>
        <taxon>Coprobacillaceae</taxon>
        <taxon>Thomasclavelia</taxon>
    </lineage>
</organism>
<feature type="domain" description="GerMN" evidence="1">
    <location>
        <begin position="191"/>
        <end position="286"/>
    </location>
</feature>
<comment type="caution">
    <text evidence="2">The sequence shown here is derived from an EMBL/GenBank/DDBJ whole genome shotgun (WGS) entry which is preliminary data.</text>
</comment>
<protein>
    <recommendedName>
        <fullName evidence="1">GerMN domain-containing protein</fullName>
    </recommendedName>
</protein>
<accession>A0A1Y4QJG8</accession>
<dbReference type="Proteomes" id="UP000196258">
    <property type="component" value="Unassembled WGS sequence"/>
</dbReference>
<dbReference type="AlphaFoldDB" id="A0A1Y4QJG8"/>
<dbReference type="EMBL" id="NFLB01000006">
    <property type="protein sequence ID" value="OUQ05270.1"/>
    <property type="molecule type" value="Genomic_DNA"/>
</dbReference>
<evidence type="ECO:0000259" key="1">
    <source>
        <dbReference type="Pfam" id="PF10646"/>
    </source>
</evidence>
<evidence type="ECO:0000313" key="2">
    <source>
        <dbReference type="EMBL" id="OUQ05270.1"/>
    </source>
</evidence>
<name>A0A1Y4QJG8_9FIRM</name>
<dbReference type="Pfam" id="PF10646">
    <property type="entry name" value="Germane"/>
    <property type="match status" value="1"/>
</dbReference>
<gene>
    <name evidence="2" type="ORF">B5E91_06360</name>
</gene>
<reference evidence="3" key="1">
    <citation type="submission" date="2017-04" db="EMBL/GenBank/DDBJ databases">
        <title>Function of individual gut microbiota members based on whole genome sequencing of pure cultures obtained from chicken caecum.</title>
        <authorList>
            <person name="Medvecky M."/>
            <person name="Cejkova D."/>
            <person name="Polansky O."/>
            <person name="Karasova D."/>
            <person name="Kubasova T."/>
            <person name="Cizek A."/>
            <person name="Rychlik I."/>
        </authorList>
    </citation>
    <scope>NUCLEOTIDE SEQUENCE [LARGE SCALE GENOMIC DNA]</scope>
    <source>
        <strain evidence="3">An149</strain>
    </source>
</reference>